<feature type="domain" description="EamA" evidence="7">
    <location>
        <begin position="153"/>
        <end position="288"/>
    </location>
</feature>
<dbReference type="PANTHER" id="PTHR32322:SF2">
    <property type="entry name" value="EAMA DOMAIN-CONTAINING PROTEIN"/>
    <property type="match status" value="1"/>
</dbReference>
<evidence type="ECO:0000256" key="5">
    <source>
        <dbReference type="ARBA" id="ARBA00023136"/>
    </source>
</evidence>
<dbReference type="InterPro" id="IPR000620">
    <property type="entry name" value="EamA_dom"/>
</dbReference>
<evidence type="ECO:0000256" key="2">
    <source>
        <dbReference type="ARBA" id="ARBA00007362"/>
    </source>
</evidence>
<gene>
    <name evidence="8" type="ORF">ACFOW6_03125</name>
</gene>
<accession>A0ABV8UJ88</accession>
<protein>
    <submittedName>
        <fullName evidence="8">DMT family transporter</fullName>
    </submittedName>
</protein>
<dbReference type="InterPro" id="IPR050638">
    <property type="entry name" value="AA-Vitamin_Transporters"/>
</dbReference>
<organism evidence="8 9">
    <name type="scientific">Fodinicurvata halophila</name>
    <dbReference type="NCBI Taxonomy" id="1419723"/>
    <lineage>
        <taxon>Bacteria</taxon>
        <taxon>Pseudomonadati</taxon>
        <taxon>Pseudomonadota</taxon>
        <taxon>Alphaproteobacteria</taxon>
        <taxon>Rhodospirillales</taxon>
        <taxon>Rhodovibrionaceae</taxon>
        <taxon>Fodinicurvata</taxon>
    </lineage>
</organism>
<keyword evidence="5 6" id="KW-0472">Membrane</keyword>
<feature type="transmembrane region" description="Helical" evidence="6">
    <location>
        <begin position="35"/>
        <end position="57"/>
    </location>
</feature>
<feature type="transmembrane region" description="Helical" evidence="6">
    <location>
        <begin position="184"/>
        <end position="203"/>
    </location>
</feature>
<dbReference type="PANTHER" id="PTHR32322">
    <property type="entry name" value="INNER MEMBRANE TRANSPORTER"/>
    <property type="match status" value="1"/>
</dbReference>
<dbReference type="RefSeq" id="WP_382420868.1">
    <property type="nucleotide sequence ID" value="NZ_JBHSCW010000001.1"/>
</dbReference>
<sequence length="301" mass="32164">MSLRGAYLLLGAVILLWGSNWPIMKIGLNEGLPPFWFAVSRLFLGMVTLLLLLAALGRLKLPQRRDLPVILTVGLLQVALFLGAINFALQFVEAGRSSVLAYTTPLWVTPAAILLLGERPSRLKVAGLLLGLIGLVALFNPLALNWSDSDVVIGNMILMLAAVGWAIAILHVRGHRWSGSVLEIIPWQMMVALVPLTVLALVFEGDYRPQLSGTAWVVIAYNGPIATGFCYWATITVTRSLPAISTSLGLLGVPMVGVGSSVLLLGERLTPSLLLGLVGIVAGLALVNLADLRAQQNGPRD</sequence>
<feature type="transmembrane region" description="Helical" evidence="6">
    <location>
        <begin position="272"/>
        <end position="290"/>
    </location>
</feature>
<keyword evidence="9" id="KW-1185">Reference proteome</keyword>
<name>A0ABV8UJ88_9PROT</name>
<reference evidence="9" key="1">
    <citation type="journal article" date="2019" name="Int. J. Syst. Evol. Microbiol.">
        <title>The Global Catalogue of Microorganisms (GCM) 10K type strain sequencing project: providing services to taxonomists for standard genome sequencing and annotation.</title>
        <authorList>
            <consortium name="The Broad Institute Genomics Platform"/>
            <consortium name="The Broad Institute Genome Sequencing Center for Infectious Disease"/>
            <person name="Wu L."/>
            <person name="Ma J."/>
        </authorList>
    </citation>
    <scope>NUCLEOTIDE SEQUENCE [LARGE SCALE GENOMIC DNA]</scope>
    <source>
        <strain evidence="9">CECT 8472</strain>
    </source>
</reference>
<evidence type="ECO:0000256" key="1">
    <source>
        <dbReference type="ARBA" id="ARBA00004141"/>
    </source>
</evidence>
<keyword evidence="4 6" id="KW-1133">Transmembrane helix</keyword>
<feature type="domain" description="EamA" evidence="7">
    <location>
        <begin position="7"/>
        <end position="138"/>
    </location>
</feature>
<feature type="transmembrane region" description="Helical" evidence="6">
    <location>
        <begin position="69"/>
        <end position="92"/>
    </location>
</feature>
<feature type="transmembrane region" description="Helical" evidence="6">
    <location>
        <begin position="128"/>
        <end position="146"/>
    </location>
</feature>
<evidence type="ECO:0000313" key="8">
    <source>
        <dbReference type="EMBL" id="MFC4350533.1"/>
    </source>
</evidence>
<proteinExistence type="inferred from homology"/>
<evidence type="ECO:0000259" key="7">
    <source>
        <dbReference type="Pfam" id="PF00892"/>
    </source>
</evidence>
<feature type="transmembrane region" description="Helical" evidence="6">
    <location>
        <begin position="98"/>
        <end position="116"/>
    </location>
</feature>
<comment type="similarity">
    <text evidence="2">Belongs to the EamA transporter family.</text>
</comment>
<comment type="subcellular location">
    <subcellularLocation>
        <location evidence="1">Membrane</location>
        <topology evidence="1">Multi-pass membrane protein</topology>
    </subcellularLocation>
</comment>
<feature type="transmembrane region" description="Helical" evidence="6">
    <location>
        <begin position="247"/>
        <end position="266"/>
    </location>
</feature>
<keyword evidence="3 6" id="KW-0812">Transmembrane</keyword>
<feature type="transmembrane region" description="Helical" evidence="6">
    <location>
        <begin position="215"/>
        <end position="235"/>
    </location>
</feature>
<evidence type="ECO:0000256" key="3">
    <source>
        <dbReference type="ARBA" id="ARBA00022692"/>
    </source>
</evidence>
<feature type="transmembrane region" description="Helical" evidence="6">
    <location>
        <begin position="7"/>
        <end position="23"/>
    </location>
</feature>
<dbReference type="SUPFAM" id="SSF103481">
    <property type="entry name" value="Multidrug resistance efflux transporter EmrE"/>
    <property type="match status" value="2"/>
</dbReference>
<evidence type="ECO:0000256" key="4">
    <source>
        <dbReference type="ARBA" id="ARBA00022989"/>
    </source>
</evidence>
<dbReference type="InterPro" id="IPR037185">
    <property type="entry name" value="EmrE-like"/>
</dbReference>
<evidence type="ECO:0000313" key="9">
    <source>
        <dbReference type="Proteomes" id="UP001595799"/>
    </source>
</evidence>
<dbReference type="EMBL" id="JBHSCW010000001">
    <property type="protein sequence ID" value="MFC4350533.1"/>
    <property type="molecule type" value="Genomic_DNA"/>
</dbReference>
<evidence type="ECO:0000256" key="6">
    <source>
        <dbReference type="SAM" id="Phobius"/>
    </source>
</evidence>
<dbReference type="Proteomes" id="UP001595799">
    <property type="component" value="Unassembled WGS sequence"/>
</dbReference>
<feature type="transmembrane region" description="Helical" evidence="6">
    <location>
        <begin position="152"/>
        <end position="172"/>
    </location>
</feature>
<dbReference type="Pfam" id="PF00892">
    <property type="entry name" value="EamA"/>
    <property type="match status" value="2"/>
</dbReference>
<comment type="caution">
    <text evidence="8">The sequence shown here is derived from an EMBL/GenBank/DDBJ whole genome shotgun (WGS) entry which is preliminary data.</text>
</comment>